<feature type="compositionally biased region" description="Low complexity" evidence="1">
    <location>
        <begin position="238"/>
        <end position="258"/>
    </location>
</feature>
<evidence type="ECO:0000256" key="1">
    <source>
        <dbReference type="SAM" id="MobiDB-lite"/>
    </source>
</evidence>
<name>A0A8S1YFS8_PAROT</name>
<sequence>MIYQQLQPINDQQQPVQISPDYTFTSLPQTKCIYHPKFITHFCKKTSCLMPLCDTCLGTHSPQHSKFIDSIQNTLTQVYRGYAKRANEIALHQRHDFLQLRQDLHKLIDAIFEDLLRKADQNYQPDLVFEWRNLISKLEKLKDSQTCMKEAILYFVEPDQGYHEPQLTYQNNPIQINQFSLQQVKLHLNRLFTVASNNGEFLNLRDNEWQEDNPIRRVSSIVDDSVVYSLYNYTDSNLPNNNINNKNNNNNNPNYNKNHNNHHQIDNTPAQFDQSPIRLVLPIEEQYTIQSPAGIQYAQPIVRTPYTVPSVYTISTVRPFKQSREFSYAFPYVQ</sequence>
<comment type="caution">
    <text evidence="2">The sequence shown here is derived from an EMBL/GenBank/DDBJ whole genome shotgun (WGS) entry which is preliminary data.</text>
</comment>
<accession>A0A8S1YFS8</accession>
<reference evidence="2" key="1">
    <citation type="submission" date="2021-01" db="EMBL/GenBank/DDBJ databases">
        <authorList>
            <consortium name="Genoscope - CEA"/>
            <person name="William W."/>
        </authorList>
    </citation>
    <scope>NUCLEOTIDE SEQUENCE</scope>
</reference>
<keyword evidence="3" id="KW-1185">Reference proteome</keyword>
<dbReference type="OMA" id="PIQINQF"/>
<dbReference type="Proteomes" id="UP000683925">
    <property type="component" value="Unassembled WGS sequence"/>
</dbReference>
<evidence type="ECO:0000313" key="2">
    <source>
        <dbReference type="EMBL" id="CAD8212865.1"/>
    </source>
</evidence>
<gene>
    <name evidence="2" type="ORF">POCTA_138.1.T1590091</name>
</gene>
<dbReference type="AlphaFoldDB" id="A0A8S1YFS8"/>
<dbReference type="OrthoDB" id="303293at2759"/>
<organism evidence="2 3">
    <name type="scientific">Paramecium octaurelia</name>
    <dbReference type="NCBI Taxonomy" id="43137"/>
    <lineage>
        <taxon>Eukaryota</taxon>
        <taxon>Sar</taxon>
        <taxon>Alveolata</taxon>
        <taxon>Ciliophora</taxon>
        <taxon>Intramacronucleata</taxon>
        <taxon>Oligohymenophorea</taxon>
        <taxon>Peniculida</taxon>
        <taxon>Parameciidae</taxon>
        <taxon>Paramecium</taxon>
    </lineage>
</organism>
<proteinExistence type="predicted"/>
<feature type="region of interest" description="Disordered" evidence="1">
    <location>
        <begin position="238"/>
        <end position="262"/>
    </location>
</feature>
<dbReference type="EMBL" id="CAJJDP010000161">
    <property type="protein sequence ID" value="CAD8212865.1"/>
    <property type="molecule type" value="Genomic_DNA"/>
</dbReference>
<protein>
    <submittedName>
        <fullName evidence="2">Uncharacterized protein</fullName>
    </submittedName>
</protein>
<evidence type="ECO:0000313" key="3">
    <source>
        <dbReference type="Proteomes" id="UP000683925"/>
    </source>
</evidence>